<organism evidence="2 3">
    <name type="scientific">Aspergillus pseudocaelatus</name>
    <dbReference type="NCBI Taxonomy" id="1825620"/>
    <lineage>
        <taxon>Eukaryota</taxon>
        <taxon>Fungi</taxon>
        <taxon>Dikarya</taxon>
        <taxon>Ascomycota</taxon>
        <taxon>Pezizomycotina</taxon>
        <taxon>Eurotiomycetes</taxon>
        <taxon>Eurotiomycetidae</taxon>
        <taxon>Eurotiales</taxon>
        <taxon>Aspergillaceae</taxon>
        <taxon>Aspergillus</taxon>
        <taxon>Aspergillus subgen. Circumdati</taxon>
    </lineage>
</organism>
<feature type="compositionally biased region" description="Basic and acidic residues" evidence="1">
    <location>
        <begin position="84"/>
        <end position="112"/>
    </location>
</feature>
<gene>
    <name evidence="2" type="ORF">BDV36DRAFT_293046</name>
</gene>
<evidence type="ECO:0000313" key="3">
    <source>
        <dbReference type="Proteomes" id="UP000325395"/>
    </source>
</evidence>
<feature type="region of interest" description="Disordered" evidence="1">
    <location>
        <begin position="82"/>
        <end position="112"/>
    </location>
</feature>
<sequence>MVKNAGPLQVLRQEAHEDRCIILLEYPVYSVDFGVAAFPPHFRVQAEIPTQTEVAYIAVAQADFVKKFTAAATAPDLNTLVGERQGRDTAGDKLEKLSKDSTEKDTFRDREREDGDRVIDWIGSRFGEREAESKSGTEGCYIEELTVLK</sequence>
<evidence type="ECO:0000256" key="1">
    <source>
        <dbReference type="SAM" id="MobiDB-lite"/>
    </source>
</evidence>
<evidence type="ECO:0000313" key="2">
    <source>
        <dbReference type="EMBL" id="KAE8420625.1"/>
    </source>
</evidence>
<reference evidence="2 3" key="1">
    <citation type="submission" date="2019-04" db="EMBL/GenBank/DDBJ databases">
        <authorList>
            <consortium name="DOE Joint Genome Institute"/>
            <person name="Mondo S."/>
            <person name="Kjaerbolling I."/>
            <person name="Vesth T."/>
            <person name="Frisvad J.C."/>
            <person name="Nybo J.L."/>
            <person name="Theobald S."/>
            <person name="Kildgaard S."/>
            <person name="Isbrandt T."/>
            <person name="Kuo A."/>
            <person name="Sato A."/>
            <person name="Lyhne E.K."/>
            <person name="Kogle M.E."/>
            <person name="Wiebenga A."/>
            <person name="Kun R.S."/>
            <person name="Lubbers R.J."/>
            <person name="Makela M.R."/>
            <person name="Barry K."/>
            <person name="Chovatia M."/>
            <person name="Clum A."/>
            <person name="Daum C."/>
            <person name="Haridas S."/>
            <person name="He G."/>
            <person name="LaButti K."/>
            <person name="Lipzen A."/>
            <person name="Riley R."/>
            <person name="Salamov A."/>
            <person name="Simmons B.A."/>
            <person name="Magnuson J.K."/>
            <person name="Henrissat B."/>
            <person name="Mortensen U.H."/>
            <person name="Larsen T.O."/>
            <person name="Devries R.P."/>
            <person name="Grigoriev I.V."/>
            <person name="Machida M."/>
            <person name="Baker S.E."/>
            <person name="Andersen M.R."/>
            <person name="Cantor M.N."/>
            <person name="Hua S.X."/>
        </authorList>
    </citation>
    <scope>NUCLEOTIDE SEQUENCE [LARGE SCALE GENOMIC DNA]</scope>
    <source>
        <strain evidence="2 3">CBS 117616</strain>
    </source>
</reference>
<proteinExistence type="predicted"/>
<keyword evidence="3" id="KW-1185">Reference proteome</keyword>
<dbReference type="EMBL" id="ML735707">
    <property type="protein sequence ID" value="KAE8420625.1"/>
    <property type="molecule type" value="Genomic_DNA"/>
</dbReference>
<name>A0ABQ6WU36_9EURO</name>
<dbReference type="Proteomes" id="UP000325395">
    <property type="component" value="Unassembled WGS sequence"/>
</dbReference>
<accession>A0ABQ6WU36</accession>
<protein>
    <submittedName>
        <fullName evidence="2">Uncharacterized protein</fullName>
    </submittedName>
</protein>